<gene>
    <name evidence="1" type="ORF">FHP91_01325</name>
</gene>
<protein>
    <submittedName>
        <fullName evidence="1">Uncharacterized protein</fullName>
    </submittedName>
</protein>
<evidence type="ECO:0000313" key="1">
    <source>
        <dbReference type="EMBL" id="TVO59386.1"/>
    </source>
</evidence>
<organism evidence="1 2">
    <name type="scientific">Denitromonas halophila</name>
    <dbReference type="NCBI Taxonomy" id="1629404"/>
    <lineage>
        <taxon>Bacteria</taxon>
        <taxon>Pseudomonadati</taxon>
        <taxon>Pseudomonadota</taxon>
        <taxon>Betaproteobacteria</taxon>
        <taxon>Rhodocyclales</taxon>
        <taxon>Zoogloeaceae</taxon>
        <taxon>Denitromonas</taxon>
    </lineage>
</organism>
<keyword evidence="2" id="KW-1185">Reference proteome</keyword>
<name>A0A557R2N5_9RHOO</name>
<dbReference type="EMBL" id="VMNK01000002">
    <property type="protein sequence ID" value="TVO59386.1"/>
    <property type="molecule type" value="Genomic_DNA"/>
</dbReference>
<reference evidence="1 2" key="1">
    <citation type="submission" date="2019-07" db="EMBL/GenBank/DDBJ databases">
        <title>The pathways for chlorine oxyanion respiration interact through the shared metabolite chlorate.</title>
        <authorList>
            <person name="Barnum T.P."/>
            <person name="Cheng Y."/>
            <person name="Hill K.A."/>
            <person name="Lucas L.N."/>
            <person name="Carlson H.K."/>
            <person name="Coates J.D."/>
        </authorList>
    </citation>
    <scope>NUCLEOTIDE SEQUENCE [LARGE SCALE GENOMIC DNA]</scope>
    <source>
        <strain evidence="1 2">SFB-3</strain>
    </source>
</reference>
<dbReference type="Proteomes" id="UP000319502">
    <property type="component" value="Unassembled WGS sequence"/>
</dbReference>
<sequence length="130" mass="14216">MTHQDFAPHEAWVLFQLNDVPIETAVDGDFNVLAIMDAATGRIHGNAFISVLDVEPSALEARRLLASSESDAGQRPQRLYVDDPCRLVELTGVAKAMGIVVCPERRSTFDPLTQDAREGFAAHVSGARRQ</sequence>
<dbReference type="RefSeq" id="WP_144307901.1">
    <property type="nucleotide sequence ID" value="NZ_VMNK01000002.1"/>
</dbReference>
<accession>A0A557R2N5</accession>
<dbReference type="AlphaFoldDB" id="A0A557R2N5"/>
<comment type="caution">
    <text evidence="1">The sequence shown here is derived from an EMBL/GenBank/DDBJ whole genome shotgun (WGS) entry which is preliminary data.</text>
</comment>
<proteinExistence type="predicted"/>
<dbReference type="OrthoDB" id="6173153at2"/>
<evidence type="ECO:0000313" key="2">
    <source>
        <dbReference type="Proteomes" id="UP000319502"/>
    </source>
</evidence>